<protein>
    <submittedName>
        <fullName evidence="2 5">Bm10531, isoform f</fullName>
    </submittedName>
</protein>
<evidence type="ECO:0000313" key="3">
    <source>
        <dbReference type="EMBL" id="VIO98889.1"/>
    </source>
</evidence>
<keyword evidence="4" id="KW-1185">Reference proteome</keyword>
<dbReference type="WBParaSite" id="Bm10531a.1">
    <property type="protein sequence ID" value="Bm10531a.1"/>
    <property type="gene ID" value="WBGene00230792"/>
</dbReference>
<reference evidence="5" key="4">
    <citation type="submission" date="2019-12" db="UniProtKB">
        <authorList>
            <consortium name="WormBaseParasite"/>
        </authorList>
    </citation>
    <scope>IDENTIFICATION</scope>
</reference>
<dbReference type="KEGG" id="bmy:BM_BM10531"/>
<dbReference type="GeneID" id="6104975"/>
<dbReference type="CTD" id="6104975"/>
<reference evidence="3" key="3">
    <citation type="submission" date="2019-04" db="EMBL/GenBank/DDBJ databases">
        <authorList>
            <person name="Howe K."/>
            <person name="Paulini M."/>
            <person name="Williams G."/>
        </authorList>
    </citation>
    <scope>NUCLEOTIDE SEQUENCE [LARGE SCALE GENOMIC DNA]</scope>
    <source>
        <strain evidence="3">FR3</strain>
    </source>
</reference>
<gene>
    <name evidence="2 5" type="primary">Bm10531</name>
    <name evidence="3" type="ORF">BM_BM10531</name>
    <name evidence="2" type="ORF">BM_Bm10531</name>
</gene>
<dbReference type="Pfam" id="PF00415">
    <property type="entry name" value="RCC1"/>
    <property type="match status" value="1"/>
</dbReference>
<dbReference type="PROSITE" id="PS00626">
    <property type="entry name" value="RCC1_2"/>
    <property type="match status" value="1"/>
</dbReference>
<dbReference type="SUPFAM" id="SSF50985">
    <property type="entry name" value="RCC1/BLIP-II"/>
    <property type="match status" value="2"/>
</dbReference>
<accession>A0A1P6BH05</accession>
<accession>A0A4E9FRW9</accession>
<dbReference type="InterPro" id="IPR051984">
    <property type="entry name" value="Alsin"/>
</dbReference>
<evidence type="ECO:0000256" key="1">
    <source>
        <dbReference type="PROSITE-ProRule" id="PRU00235"/>
    </source>
</evidence>
<dbReference type="PANTHER" id="PTHR46089">
    <property type="entry name" value="ALSIN HOMOLOG"/>
    <property type="match status" value="1"/>
</dbReference>
<reference evidence="2 4" key="1">
    <citation type="journal article" date="2007" name="Science">
        <title>Draft genome of the filarial nematode parasite Brugia malayi.</title>
        <authorList>
            <person name="Ghedin E."/>
            <person name="Wang S."/>
            <person name="Spiro D."/>
            <person name="Caler E."/>
            <person name="Zhao Q."/>
            <person name="Crabtree J."/>
            <person name="Allen J.E."/>
            <person name="Delcher A.L."/>
            <person name="Guiliano D.B."/>
            <person name="Miranda-Saavedra D."/>
            <person name="Angiuoli S.V."/>
            <person name="Creasy T."/>
            <person name="Amedeo P."/>
            <person name="Haas B."/>
            <person name="El-Sayed N.M."/>
            <person name="Wortman J.R."/>
            <person name="Feldblyum T."/>
            <person name="Tallon L."/>
            <person name="Schatz M."/>
            <person name="Shumway M."/>
            <person name="Koo H."/>
            <person name="Salzberg S.L."/>
            <person name="Schobel S."/>
            <person name="Pertea M."/>
            <person name="Pop M."/>
            <person name="White O."/>
            <person name="Barton G.J."/>
            <person name="Carlow C.K."/>
            <person name="Crawford M.J."/>
            <person name="Daub J."/>
            <person name="Dimmic M.W."/>
            <person name="Estes C.F."/>
            <person name="Foster J.M."/>
            <person name="Ganatra M."/>
            <person name="Gregory W.F."/>
            <person name="Johnson N.M."/>
            <person name="Jin J."/>
            <person name="Komuniecki R."/>
            <person name="Korf I."/>
            <person name="Kumar S."/>
            <person name="Laney S."/>
            <person name="Li B.W."/>
            <person name="Li W."/>
            <person name="Lindblom T.H."/>
            <person name="Lustigman S."/>
            <person name="Ma D."/>
            <person name="Maina C.V."/>
            <person name="Martin D.M."/>
            <person name="McCarter J.P."/>
            <person name="McReynolds L."/>
            <person name="Mitreva M."/>
            <person name="Nutman T.B."/>
            <person name="Parkinson J."/>
            <person name="Peregrin-Alvarez J.M."/>
            <person name="Poole C."/>
            <person name="Ren Q."/>
            <person name="Saunders L."/>
            <person name="Sluder A.E."/>
            <person name="Smith K."/>
            <person name="Stanke M."/>
            <person name="Unnasch T.R."/>
            <person name="Ware J."/>
            <person name="Wei A.D."/>
            <person name="Weil G."/>
            <person name="Williams D.J."/>
            <person name="Zhang Y."/>
            <person name="Williams S.A."/>
            <person name="Fraser-Liggett C."/>
            <person name="Slatko B."/>
            <person name="Blaxter M.L."/>
            <person name="Scott A.L."/>
        </authorList>
    </citation>
    <scope>NUCLEOTIDE SEQUENCE</scope>
    <source>
        <strain evidence="2 4">FR3</strain>
    </source>
</reference>
<proteinExistence type="predicted"/>
<feature type="repeat" description="RCC1" evidence="1">
    <location>
        <begin position="156"/>
        <end position="203"/>
    </location>
</feature>
<name>A0A1P6BH05_BRUMA</name>
<evidence type="ECO:0000313" key="4">
    <source>
        <dbReference type="Proteomes" id="UP000006672"/>
    </source>
</evidence>
<feature type="repeat" description="RCC1" evidence="1">
    <location>
        <begin position="376"/>
        <end position="427"/>
    </location>
</feature>
<reference evidence="2" key="2">
    <citation type="submission" date="2012-12" db="EMBL/GenBank/DDBJ databases">
        <authorList>
            <consortium name="WormBase Consortium"/>
            <person name="Ghedin E."/>
            <person name="Paulini M."/>
        </authorList>
    </citation>
    <scope>NUCLEOTIDE SEQUENCE</scope>
    <source>
        <strain evidence="2">FR3</strain>
    </source>
</reference>
<sequence length="729" mass="81511">MRLVFTSWESESEEIYKKGWKILADPTVLTSRDVVIYHGDILALEDGTVYMYTLSGTKKPYLTETSFSSSRFISFHAAYEKLFLVSEEGRLFGCGHTTYGECGVISPNPIESLREIELVIPPAVCPHGSSVTTAESLKVMLVRTSMSEVCLIDFHGQLWKYGGGRLEFDSLGRIQVRPLQIASRRKVLQLCAGREHFVCLAVPLTDENNDTDAKNPPTLGIQRSNKCEKCRDECELRLSALMHIADQDQDQKNESRFSFASCEELAVKRSFHSPCLFLDTDNSSREHQILPFCGSSNATKTSVVKSGKETSLMKFDEFEMAEMKNINVRGGLRKNSTSASAENLLDIEDSSSTNGSPSQSDGKVSLTGLHNSDLLPEIWTWGANGNGQLGHGDLTARRVPFKIVDLCRMYCIKVAAGDDHTIALTGTGKLYVWGSNNAGQLKQAKLSYITKPTLFKVGNHSFVLDAFASGCQTGVIIGGMANSAMLYLCGSNTAEQSPQSLSLPKEIGWPSWILTANQNLVVGAHESIADIDRHFLRVFVFFRYAEFMQRICQICQKIYERSYAVNNPYLSKLLNKLTLSSARYSTRMFRLMNMMRDSFCNTGHLSIGKTLKTYIKKYLLNAVFQFHADFVECLAYGCFTEFDVSEELEEEINKMSFCYDVGRNSQDIHLRRLFQLAFSCPCKLADITGIGDILEVSIGFSIMAIVMISFRTNNMAILCQIIRHDRCST</sequence>
<dbReference type="InterPro" id="IPR000408">
    <property type="entry name" value="Reg_chr_condens"/>
</dbReference>
<dbReference type="OrthoDB" id="5370059at2759"/>
<dbReference type="STRING" id="6279.A0A1P6BH05"/>
<dbReference type="PROSITE" id="PS50012">
    <property type="entry name" value="RCC1_3"/>
    <property type="match status" value="2"/>
</dbReference>
<dbReference type="PANTHER" id="PTHR46089:SF4">
    <property type="entry name" value="VPS9 DOMAIN-CONTAINING PROTEIN"/>
    <property type="match status" value="1"/>
</dbReference>
<dbReference type="AlphaFoldDB" id="A0A1P6BH05"/>
<evidence type="ECO:0000313" key="5">
    <source>
        <dbReference type="WBParaSite" id="Bm10531a.1"/>
    </source>
</evidence>
<dbReference type="Proteomes" id="UP000006672">
    <property type="component" value="Unassembled WGS sequence"/>
</dbReference>
<dbReference type="EMBL" id="CAAKNF010000195">
    <property type="protein sequence ID" value="VIO98889.1"/>
    <property type="molecule type" value="Genomic_DNA"/>
</dbReference>
<organism evidence="2">
    <name type="scientific">Brugia malayi</name>
    <name type="common">Filarial nematode worm</name>
    <dbReference type="NCBI Taxonomy" id="6279"/>
    <lineage>
        <taxon>Eukaryota</taxon>
        <taxon>Metazoa</taxon>
        <taxon>Ecdysozoa</taxon>
        <taxon>Nematoda</taxon>
        <taxon>Chromadorea</taxon>
        <taxon>Rhabditida</taxon>
        <taxon>Spirurina</taxon>
        <taxon>Spiruromorpha</taxon>
        <taxon>Filarioidea</taxon>
        <taxon>Onchocercidae</taxon>
        <taxon>Brugia</taxon>
    </lineage>
</organism>
<dbReference type="InterPro" id="IPR009091">
    <property type="entry name" value="RCC1/BLIP-II"/>
</dbReference>
<dbReference type="RefSeq" id="XP_001901558.2">
    <property type="nucleotide sequence ID" value="XM_001901523.2"/>
</dbReference>
<dbReference type="EMBL" id="LN856998">
    <property type="protein sequence ID" value="CDP98536.1"/>
    <property type="molecule type" value="Genomic_DNA"/>
</dbReference>
<evidence type="ECO:0000313" key="2">
    <source>
        <dbReference type="EMBL" id="CDP98536.1"/>
    </source>
</evidence>
<dbReference type="Gene3D" id="2.130.10.30">
    <property type="entry name" value="Regulator of chromosome condensation 1/beta-lactamase-inhibitor protein II"/>
    <property type="match status" value="2"/>
</dbReference>